<feature type="region of interest" description="Disordered" evidence="1">
    <location>
        <begin position="1128"/>
        <end position="1191"/>
    </location>
</feature>
<sequence>MKWNRLLRRDIEPGPGAYVYSCHFRDRKKENRPELFEHNINKRFKLSPPQINKRRTVTRKDATSPSSSGSTIVTTETIIDDQLVPSPPQLISSVLSIPVSLTSQETTPSYKPHSSSAALEAEIYFLNEKVRHLNENIKYMSERFSYKNIQGNPKSVIFESLFDLIRNIKINYYLGSKINMSYSQPKRARQSDPNYEEVVLEWFNAESEGDDDPADSDADAICSEHSSDSEVSSLSSQDEDDQDETFGESLYDAVSLKKWKDSKVSLVVPEENTQPPEESVNSLIEEAATYPFIFLENTEKNTTSVSSVNIIVLDSQEVDEPESDNQTVVTQHNSLPVNPSNQLSACSTKQTTFEELLLETLKSNNNQKSSNRKRKVASGAEVITAEEVKLRLKEKEIMNTKSKTPKRKWLKKKNKEKTCTLIESKDGSSDKDIPLNDMQSSSKTKDENLCSICLCDFRFYKNKNAWIQCVTCMTWICGTCNKGSKNIRYECQRCDEDDEIKIKPLMFIILRTLLLKMSWTIVKFPKEADKVEAVPTSWISGDYCYWPPFETSQNVARALKTCWSPNKDTWDQCNIQVLSYKTYDKFSVACSKATKARCRSDIDRSDSELPSKRPRKINRKLMSSDEGEQTGESSGKEILSLPTPPLFRNASQKPNVANDEPETVNSEDVFIPRLEVMNNKGQSSFGKTVVNSTCTPQRTSEKRLSSHYQTPTMGRITSSTLMNISSNSLRHMEGKPNLLLNTSAATHNNGNYVEANIQIIREILTSLAIKTETELEETEHLLRFTVKEEENEKEELRTQLAKKLSMEGSSNYKEAVRRIMSEILSDTVAVLYSYKGHKGKKKLCEKKMICRLIIDAVLLCSKTEKKSSIKKNIETEISTWLSKASQSGLTLNDLLAELEEDIHGTSASHDIAILPPTNANDDLTDENLDEQDRSINNLPASQLLAEAELFSHELNLVDENKKNNVEDFWDESDKLPLSEFIKIRRITADELVYELRIRGFVEVGNVSDMRAALRGCIKIEKQSGSLSYPDYDIPFQEDYDALKTKLAELNSLIDSLDSVNVVKVSKKFSTKFTHSFGRCNRIKAISENEKKLSNLLMVEFLKLTSHFDKRKKMARRVSVTTQVPLDVSSANIDETDPAVVTSEDSSSEFEEGTEQDTPFGRCGTHSSPLVIPPKVSAKGPRYSIEHRDSNR</sequence>
<feature type="compositionally biased region" description="Basic and acidic residues" evidence="1">
    <location>
        <begin position="601"/>
        <end position="611"/>
    </location>
</feature>
<evidence type="ECO:0000313" key="2">
    <source>
        <dbReference type="EMBL" id="KAK4887484.1"/>
    </source>
</evidence>
<dbReference type="Proteomes" id="UP001353858">
    <property type="component" value="Unassembled WGS sequence"/>
</dbReference>
<feature type="compositionally biased region" description="Acidic residues" evidence="1">
    <location>
        <begin position="207"/>
        <end position="218"/>
    </location>
</feature>
<feature type="compositionally biased region" description="Low complexity" evidence="1">
    <location>
        <begin position="219"/>
        <end position="236"/>
    </location>
</feature>
<feature type="region of interest" description="Disordered" evidence="1">
    <location>
        <begin position="49"/>
        <end position="71"/>
    </location>
</feature>
<feature type="compositionally biased region" description="Polar residues" evidence="1">
    <location>
        <begin position="687"/>
        <end position="698"/>
    </location>
</feature>
<accession>A0AAN7PIT2</accession>
<gene>
    <name evidence="2" type="ORF">RN001_003755</name>
</gene>
<dbReference type="EMBL" id="JARPUR010000001">
    <property type="protein sequence ID" value="KAK4887484.1"/>
    <property type="molecule type" value="Genomic_DNA"/>
</dbReference>
<feature type="compositionally biased region" description="Acidic residues" evidence="1">
    <location>
        <begin position="1145"/>
        <end position="1154"/>
    </location>
</feature>
<feature type="region of interest" description="Disordered" evidence="1">
    <location>
        <begin position="601"/>
        <end position="663"/>
    </location>
</feature>
<comment type="caution">
    <text evidence="2">The sequence shown here is derived from an EMBL/GenBank/DDBJ whole genome shotgun (WGS) entry which is preliminary data.</text>
</comment>
<dbReference type="PANTHER" id="PTHR34153:SF2">
    <property type="entry name" value="SI:CH211-262H13.3-RELATED"/>
    <property type="match status" value="1"/>
</dbReference>
<evidence type="ECO:0000256" key="1">
    <source>
        <dbReference type="SAM" id="MobiDB-lite"/>
    </source>
</evidence>
<name>A0AAN7PIT2_9COLE</name>
<dbReference type="PANTHER" id="PTHR34153">
    <property type="entry name" value="SI:CH211-262H13.3-RELATED-RELATED"/>
    <property type="match status" value="1"/>
</dbReference>
<dbReference type="AlphaFoldDB" id="A0AAN7PIT2"/>
<keyword evidence="3" id="KW-1185">Reference proteome</keyword>
<evidence type="ECO:0000313" key="3">
    <source>
        <dbReference type="Proteomes" id="UP001353858"/>
    </source>
</evidence>
<organism evidence="2 3">
    <name type="scientific">Aquatica leii</name>
    <dbReference type="NCBI Taxonomy" id="1421715"/>
    <lineage>
        <taxon>Eukaryota</taxon>
        <taxon>Metazoa</taxon>
        <taxon>Ecdysozoa</taxon>
        <taxon>Arthropoda</taxon>
        <taxon>Hexapoda</taxon>
        <taxon>Insecta</taxon>
        <taxon>Pterygota</taxon>
        <taxon>Neoptera</taxon>
        <taxon>Endopterygota</taxon>
        <taxon>Coleoptera</taxon>
        <taxon>Polyphaga</taxon>
        <taxon>Elateriformia</taxon>
        <taxon>Elateroidea</taxon>
        <taxon>Lampyridae</taxon>
        <taxon>Luciolinae</taxon>
        <taxon>Aquatica</taxon>
    </lineage>
</organism>
<reference evidence="3" key="1">
    <citation type="submission" date="2023-01" db="EMBL/GenBank/DDBJ databases">
        <title>Key to firefly adult light organ development and bioluminescence: homeobox transcription factors regulate luciferase expression and transportation to peroxisome.</title>
        <authorList>
            <person name="Fu X."/>
        </authorList>
    </citation>
    <scope>NUCLEOTIDE SEQUENCE [LARGE SCALE GENOMIC DNA]</scope>
</reference>
<proteinExistence type="predicted"/>
<feature type="region of interest" description="Disordered" evidence="1">
    <location>
        <begin position="207"/>
        <end position="245"/>
    </location>
</feature>
<protein>
    <submittedName>
        <fullName evidence="2">Uncharacterized protein</fullName>
    </submittedName>
</protein>
<feature type="region of interest" description="Disordered" evidence="1">
    <location>
        <begin position="687"/>
        <end position="708"/>
    </location>
</feature>